<sequence length="35" mass="4010">MFIVVIPAKQCFSFETEGVSWCIYVITILSNSRLN</sequence>
<dbReference type="EMBL" id="GBXM01080177">
    <property type="protein sequence ID" value="JAH28400.1"/>
    <property type="molecule type" value="Transcribed_RNA"/>
</dbReference>
<protein>
    <submittedName>
        <fullName evidence="1">Uncharacterized protein</fullName>
    </submittedName>
</protein>
<organism evidence="1">
    <name type="scientific">Anguilla anguilla</name>
    <name type="common">European freshwater eel</name>
    <name type="synonym">Muraena anguilla</name>
    <dbReference type="NCBI Taxonomy" id="7936"/>
    <lineage>
        <taxon>Eukaryota</taxon>
        <taxon>Metazoa</taxon>
        <taxon>Chordata</taxon>
        <taxon>Craniata</taxon>
        <taxon>Vertebrata</taxon>
        <taxon>Euteleostomi</taxon>
        <taxon>Actinopterygii</taxon>
        <taxon>Neopterygii</taxon>
        <taxon>Teleostei</taxon>
        <taxon>Anguilliformes</taxon>
        <taxon>Anguillidae</taxon>
        <taxon>Anguilla</taxon>
    </lineage>
</organism>
<reference evidence="1" key="1">
    <citation type="submission" date="2014-11" db="EMBL/GenBank/DDBJ databases">
        <authorList>
            <person name="Amaro Gonzalez C."/>
        </authorList>
    </citation>
    <scope>NUCLEOTIDE SEQUENCE</scope>
</reference>
<dbReference type="AlphaFoldDB" id="A0A0E9RIW9"/>
<reference evidence="1" key="2">
    <citation type="journal article" date="2015" name="Fish Shellfish Immunol.">
        <title>Early steps in the European eel (Anguilla anguilla)-Vibrio vulnificus interaction in the gills: Role of the RtxA13 toxin.</title>
        <authorList>
            <person name="Callol A."/>
            <person name="Pajuelo D."/>
            <person name="Ebbesson L."/>
            <person name="Teles M."/>
            <person name="MacKenzie S."/>
            <person name="Amaro C."/>
        </authorList>
    </citation>
    <scope>NUCLEOTIDE SEQUENCE</scope>
</reference>
<name>A0A0E9RIW9_ANGAN</name>
<proteinExistence type="predicted"/>
<accession>A0A0E9RIW9</accession>
<evidence type="ECO:0000313" key="1">
    <source>
        <dbReference type="EMBL" id="JAH28400.1"/>
    </source>
</evidence>